<reference evidence="1" key="1">
    <citation type="submission" date="2021-07" db="EMBL/GenBank/DDBJ databases">
        <title>Characterization of violacein-producing bacteria and related species.</title>
        <authorList>
            <person name="Wilson H.S."/>
            <person name="De Leon M.E."/>
        </authorList>
    </citation>
    <scope>NUCLEOTIDE SEQUENCE</scope>
    <source>
        <strain evidence="1">HSC-15S17</strain>
    </source>
</reference>
<dbReference type="AlphaFoldDB" id="A0AA41H6Z3"/>
<proteinExistence type="predicted"/>
<protein>
    <submittedName>
        <fullName evidence="1">Uncharacterized protein</fullName>
    </submittedName>
</protein>
<dbReference type="EMBL" id="JAHTGR010000005">
    <property type="protein sequence ID" value="MBV6321614.1"/>
    <property type="molecule type" value="Genomic_DNA"/>
</dbReference>
<keyword evidence="4" id="KW-1185">Reference proteome</keyword>
<evidence type="ECO:0000313" key="3">
    <source>
        <dbReference type="Proteomes" id="UP001155901"/>
    </source>
</evidence>
<comment type="caution">
    <text evidence="1">The sequence shown here is derived from an EMBL/GenBank/DDBJ whole genome shotgun (WGS) entry which is preliminary data.</text>
</comment>
<name>A0AA41H6Z3_9BURK</name>
<dbReference type="RefSeq" id="WP_217942383.1">
    <property type="nucleotide sequence ID" value="NZ_JAHTGR010000005.1"/>
</dbReference>
<sequence>MTSLLAAGAAYGCYAADAAGISGRWSLPYALLGAKSVVIIDLDKQVAVFHPDDQDRFLPLKNLHEGRFVADVGFGETAFQIKRTGRRTATLCQVEEAGRCAKLTALP</sequence>
<dbReference type="Proteomes" id="UP001162889">
    <property type="component" value="Unassembled WGS sequence"/>
</dbReference>
<dbReference type="Proteomes" id="UP001155901">
    <property type="component" value="Unassembled WGS sequence"/>
</dbReference>
<accession>A0AA41H6Z3</accession>
<reference evidence="2" key="2">
    <citation type="submission" date="2022-03" db="EMBL/GenBank/DDBJ databases">
        <title>Genome Encyclopedia of Bacteria and Archaea VI: Functional Genomics of Type Strains.</title>
        <authorList>
            <person name="Whitman W."/>
        </authorList>
    </citation>
    <scope>NUCLEOTIDE SEQUENCE</scope>
    <source>
        <strain evidence="2">HSC-15S17</strain>
    </source>
</reference>
<evidence type="ECO:0000313" key="4">
    <source>
        <dbReference type="Proteomes" id="UP001162889"/>
    </source>
</evidence>
<evidence type="ECO:0000313" key="2">
    <source>
        <dbReference type="EMBL" id="MCP2008126.1"/>
    </source>
</evidence>
<organism evidence="1 3">
    <name type="scientific">Duganella violaceipulchra</name>
    <dbReference type="NCBI Taxonomy" id="2849652"/>
    <lineage>
        <taxon>Bacteria</taxon>
        <taxon>Pseudomonadati</taxon>
        <taxon>Pseudomonadota</taxon>
        <taxon>Betaproteobacteria</taxon>
        <taxon>Burkholderiales</taxon>
        <taxon>Oxalobacteraceae</taxon>
        <taxon>Telluria group</taxon>
        <taxon>Duganella</taxon>
    </lineage>
</organism>
<evidence type="ECO:0000313" key="1">
    <source>
        <dbReference type="EMBL" id="MBV6321614.1"/>
    </source>
</evidence>
<gene>
    <name evidence="1" type="ORF">KVP70_11755</name>
    <name evidence="2" type="ORF">L1274_001826</name>
</gene>
<dbReference type="EMBL" id="JALJZU010000003">
    <property type="protein sequence ID" value="MCP2008126.1"/>
    <property type="molecule type" value="Genomic_DNA"/>
</dbReference>